<feature type="compositionally biased region" description="Gly residues" evidence="8">
    <location>
        <begin position="754"/>
        <end position="767"/>
    </location>
</feature>
<dbReference type="AlphaFoldDB" id="A0A1U7CWL4"/>
<dbReference type="Pfam" id="PF00013">
    <property type="entry name" value="KH_1"/>
    <property type="match status" value="1"/>
</dbReference>
<keyword evidence="5 7" id="KW-0460">Magnesium</keyword>
<evidence type="ECO:0000256" key="7">
    <source>
        <dbReference type="HAMAP-Rule" id="MF_01595"/>
    </source>
</evidence>
<feature type="binding site" evidence="7">
    <location>
        <position position="507"/>
    </location>
    <ligand>
        <name>Mg(2+)</name>
        <dbReference type="ChEBI" id="CHEBI:18420"/>
    </ligand>
</feature>
<dbReference type="GO" id="GO:0006402">
    <property type="term" value="P:mRNA catabolic process"/>
    <property type="evidence" value="ECO:0007669"/>
    <property type="project" value="UniProtKB-UniRule"/>
</dbReference>
<protein>
    <recommendedName>
        <fullName evidence="7">Polyribonucleotide nucleotidyltransferase</fullName>
        <ecNumber evidence="7">2.7.7.8</ecNumber>
    </recommendedName>
    <alternativeName>
        <fullName evidence="7">Polynucleotide phosphorylase</fullName>
        <shortName evidence="7">PNPase</shortName>
    </alternativeName>
</protein>
<dbReference type="KEGG" id="pbor:BSF38_04889"/>
<comment type="subcellular location">
    <subcellularLocation>
        <location evidence="7">Cytoplasm</location>
    </subcellularLocation>
</comment>
<dbReference type="InterPro" id="IPR001247">
    <property type="entry name" value="ExoRNase_PH_dom1"/>
</dbReference>
<dbReference type="Pfam" id="PF00575">
    <property type="entry name" value="S1"/>
    <property type="match status" value="1"/>
</dbReference>
<dbReference type="PANTHER" id="PTHR11252:SF0">
    <property type="entry name" value="POLYRIBONUCLEOTIDE NUCLEOTIDYLTRANSFERASE 1, MITOCHONDRIAL"/>
    <property type="match status" value="1"/>
</dbReference>
<dbReference type="Pfam" id="PF03726">
    <property type="entry name" value="PNPase"/>
    <property type="match status" value="1"/>
</dbReference>
<dbReference type="SUPFAM" id="SSF54791">
    <property type="entry name" value="Eukaryotic type KH-domain (KH-domain type I)"/>
    <property type="match status" value="1"/>
</dbReference>
<keyword evidence="4 7" id="KW-0548">Nucleotidyltransferase</keyword>
<evidence type="ECO:0000256" key="5">
    <source>
        <dbReference type="ARBA" id="ARBA00022842"/>
    </source>
</evidence>
<dbReference type="InterPro" id="IPR020568">
    <property type="entry name" value="Ribosomal_Su5_D2-typ_SF"/>
</dbReference>
<dbReference type="GO" id="GO:0000287">
    <property type="term" value="F:magnesium ion binding"/>
    <property type="evidence" value="ECO:0007669"/>
    <property type="project" value="UniProtKB-UniRule"/>
</dbReference>
<dbReference type="Pfam" id="PF03725">
    <property type="entry name" value="RNase_PH_C"/>
    <property type="match status" value="1"/>
</dbReference>
<dbReference type="InterPro" id="IPR003029">
    <property type="entry name" value="S1_domain"/>
</dbReference>
<evidence type="ECO:0000313" key="11">
    <source>
        <dbReference type="Proteomes" id="UP000186309"/>
    </source>
</evidence>
<dbReference type="CDD" id="cd04472">
    <property type="entry name" value="S1_PNPase"/>
    <property type="match status" value="1"/>
</dbReference>
<keyword evidence="7" id="KW-0479">Metal-binding</keyword>
<dbReference type="GO" id="GO:0005829">
    <property type="term" value="C:cytosol"/>
    <property type="evidence" value="ECO:0007669"/>
    <property type="project" value="TreeGrafter"/>
</dbReference>
<dbReference type="SUPFAM" id="SSF55666">
    <property type="entry name" value="Ribonuclease PH domain 2-like"/>
    <property type="match status" value="2"/>
</dbReference>
<evidence type="ECO:0000256" key="4">
    <source>
        <dbReference type="ARBA" id="ARBA00022695"/>
    </source>
</evidence>
<dbReference type="InterPro" id="IPR036456">
    <property type="entry name" value="PNPase_PH_RNA-bd_sf"/>
</dbReference>
<keyword evidence="2 7" id="KW-0963">Cytoplasm</keyword>
<accession>A0A1U7CWL4</accession>
<keyword evidence="6 7" id="KW-0694">RNA-binding</keyword>
<dbReference type="SUPFAM" id="SSF54211">
    <property type="entry name" value="Ribosomal protein S5 domain 2-like"/>
    <property type="match status" value="2"/>
</dbReference>
<gene>
    <name evidence="7 10" type="primary">pnp</name>
    <name evidence="10" type="ORF">BSF38_04889</name>
</gene>
<dbReference type="Gene3D" id="3.30.1370.10">
    <property type="entry name" value="K Homology domain, type 1"/>
    <property type="match status" value="1"/>
</dbReference>
<dbReference type="SUPFAM" id="SSF50249">
    <property type="entry name" value="Nucleic acid-binding proteins"/>
    <property type="match status" value="1"/>
</dbReference>
<dbReference type="Pfam" id="PF01138">
    <property type="entry name" value="RNase_PH"/>
    <property type="match status" value="2"/>
</dbReference>
<name>A0A1U7CWL4_9BACT</name>
<dbReference type="InterPro" id="IPR012162">
    <property type="entry name" value="PNPase"/>
</dbReference>
<dbReference type="PIRSF" id="PIRSF005499">
    <property type="entry name" value="PNPase"/>
    <property type="match status" value="1"/>
</dbReference>
<dbReference type="PROSITE" id="PS50084">
    <property type="entry name" value="KH_TYPE_1"/>
    <property type="match status" value="1"/>
</dbReference>
<evidence type="ECO:0000256" key="8">
    <source>
        <dbReference type="SAM" id="MobiDB-lite"/>
    </source>
</evidence>
<dbReference type="InterPro" id="IPR036345">
    <property type="entry name" value="ExoRNase_PH_dom2_sf"/>
</dbReference>
<evidence type="ECO:0000256" key="2">
    <source>
        <dbReference type="ARBA" id="ARBA00022490"/>
    </source>
</evidence>
<feature type="binding site" evidence="7">
    <location>
        <position position="513"/>
    </location>
    <ligand>
        <name>Mg(2+)</name>
        <dbReference type="ChEBI" id="CHEBI:18420"/>
    </ligand>
</feature>
<dbReference type="SUPFAM" id="SSF46915">
    <property type="entry name" value="Polynucleotide phosphorylase/guanosine pentaphosphate synthase (PNPase/GPSI), domain 3"/>
    <property type="match status" value="1"/>
</dbReference>
<dbReference type="SMART" id="SM00322">
    <property type="entry name" value="KH"/>
    <property type="match status" value="1"/>
</dbReference>
<comment type="cofactor">
    <cofactor evidence="7">
        <name>Mg(2+)</name>
        <dbReference type="ChEBI" id="CHEBI:18420"/>
    </cofactor>
</comment>
<dbReference type="Proteomes" id="UP000186309">
    <property type="component" value="Chromosome"/>
</dbReference>
<dbReference type="GO" id="GO:0006396">
    <property type="term" value="P:RNA processing"/>
    <property type="evidence" value="ECO:0007669"/>
    <property type="project" value="InterPro"/>
</dbReference>
<dbReference type="EMBL" id="CP019082">
    <property type="protein sequence ID" value="APW63325.1"/>
    <property type="molecule type" value="Genomic_DNA"/>
</dbReference>
<dbReference type="CDD" id="cd11363">
    <property type="entry name" value="RNase_PH_PNPase_1"/>
    <property type="match status" value="1"/>
</dbReference>
<dbReference type="SMART" id="SM00316">
    <property type="entry name" value="S1"/>
    <property type="match status" value="1"/>
</dbReference>
<dbReference type="InterPro" id="IPR004087">
    <property type="entry name" value="KH_dom"/>
</dbReference>
<dbReference type="STRING" id="1387353.BSF38_04889"/>
<dbReference type="InterPro" id="IPR036612">
    <property type="entry name" value="KH_dom_type_1_sf"/>
</dbReference>
<dbReference type="Gene3D" id="2.40.50.140">
    <property type="entry name" value="Nucleic acid-binding proteins"/>
    <property type="match status" value="1"/>
</dbReference>
<feature type="compositionally biased region" description="Low complexity" evidence="8">
    <location>
        <begin position="728"/>
        <end position="737"/>
    </location>
</feature>
<evidence type="ECO:0000256" key="6">
    <source>
        <dbReference type="ARBA" id="ARBA00022884"/>
    </source>
</evidence>
<dbReference type="InterPro" id="IPR027408">
    <property type="entry name" value="PNPase/RNase_PH_dom_sf"/>
</dbReference>
<dbReference type="InterPro" id="IPR015847">
    <property type="entry name" value="ExoRNase_PH_dom2"/>
</dbReference>
<evidence type="ECO:0000259" key="9">
    <source>
        <dbReference type="PROSITE" id="PS50126"/>
    </source>
</evidence>
<dbReference type="PROSITE" id="PS50126">
    <property type="entry name" value="S1"/>
    <property type="match status" value="1"/>
</dbReference>
<dbReference type="GO" id="GO:0004654">
    <property type="term" value="F:polyribonucleotide nucleotidyltransferase activity"/>
    <property type="evidence" value="ECO:0007669"/>
    <property type="project" value="UniProtKB-UniRule"/>
</dbReference>
<dbReference type="InterPro" id="IPR015848">
    <property type="entry name" value="PNPase_PH_RNA-bd_bac/org-type"/>
</dbReference>
<dbReference type="CDD" id="cd11364">
    <property type="entry name" value="RNase_PH_PNPase_2"/>
    <property type="match status" value="1"/>
</dbReference>
<comment type="catalytic activity">
    <reaction evidence="7">
        <text>RNA(n+1) + phosphate = RNA(n) + a ribonucleoside 5'-diphosphate</text>
        <dbReference type="Rhea" id="RHEA:22096"/>
        <dbReference type="Rhea" id="RHEA-COMP:14527"/>
        <dbReference type="Rhea" id="RHEA-COMP:17342"/>
        <dbReference type="ChEBI" id="CHEBI:43474"/>
        <dbReference type="ChEBI" id="CHEBI:57930"/>
        <dbReference type="ChEBI" id="CHEBI:140395"/>
        <dbReference type="EC" id="2.7.7.8"/>
    </reaction>
</comment>
<organism evidence="10 11">
    <name type="scientific">Paludisphaera borealis</name>
    <dbReference type="NCBI Taxonomy" id="1387353"/>
    <lineage>
        <taxon>Bacteria</taxon>
        <taxon>Pseudomonadati</taxon>
        <taxon>Planctomycetota</taxon>
        <taxon>Planctomycetia</taxon>
        <taxon>Isosphaerales</taxon>
        <taxon>Isosphaeraceae</taxon>
        <taxon>Paludisphaera</taxon>
    </lineage>
</organism>
<dbReference type="NCBIfam" id="TIGR03591">
    <property type="entry name" value="polynuc_phos"/>
    <property type="match status" value="1"/>
</dbReference>
<proteinExistence type="inferred from homology"/>
<feature type="region of interest" description="Disordered" evidence="8">
    <location>
        <begin position="713"/>
        <end position="767"/>
    </location>
</feature>
<dbReference type="GO" id="GO:0000175">
    <property type="term" value="F:3'-5'-RNA exonuclease activity"/>
    <property type="evidence" value="ECO:0007669"/>
    <property type="project" value="TreeGrafter"/>
</dbReference>
<dbReference type="FunFam" id="2.40.50.140:FF:000189">
    <property type="entry name" value="Polyribonucleotide nucleotidyltransferase, putative"/>
    <property type="match status" value="1"/>
</dbReference>
<feature type="domain" description="S1 motif" evidence="9">
    <location>
        <begin position="643"/>
        <end position="711"/>
    </location>
</feature>
<sequence>MSNTPFSRKVVERTIGDRTISIETGRFAKQASGAVVVRLGDTMSLVTSMAGPGREGLDFFPLTVDYREKTYSAGKFPGGFIKREGRPTTKEILTARLIDRPIRPLFPEWYREEVQIQAGPISADRQNDPDVLSIIGASAALMLAKAPFLGPIGAVRLARIEGKLIAFPTADEIAASDLDLIVASTAKAVVMIEGFGEEIPEPEMADAIIEGHRINQELIALQYELLEAAGHDRPDQRPTPSDPLRQLLHDRFGSRLRELKQIVLKQERNSAVKELLESIVKELIPADGEALALPLAGPAGSSQAPVAVTPLRIKTAFHAVEEKVVRNLILDGKRSDGRGPKDLRSIKCEVGVLPRAHGSAIFQRGETQALVTTVLGTGADEQRVDGIMDEYSKKFMLDYNMPPFAVGEIRPIRGPGRREIGHGALAERSVAPILPVPAKFPYTIRVISDILESNGSSSMASVCGATLSLMDAGVPITDPVGGISIGLVQDDETGRYVLLTDIIGDEDHFGDMDFKVAGTQRGVTGIQLDLKNQGITEDIIRETLEQAHEARLEILRAMLRSIKRPREEISTNAPRLIQIQVNPEKIGLIIGPGGKTIRRLQDETGAKIDIDDSGVVTLSSLEAAGAEAARDKIVAMTEGVQIGRIYEGRVTSIKEFGAFVEILPGKDGLVHISELSDGYVGSVTDICHVGDPMLVKAIAVDDQDRVKLSRKAALAERGEPDEFASRTRPAGAPDRPQGGPGGGPGGPPRRPSGPDGGRGGYGGPPRR</sequence>
<dbReference type="PANTHER" id="PTHR11252">
    <property type="entry name" value="POLYRIBONUCLEOTIDE NUCLEOTIDYLTRANSFERASE"/>
    <property type="match status" value="1"/>
</dbReference>
<evidence type="ECO:0000256" key="1">
    <source>
        <dbReference type="ARBA" id="ARBA00007404"/>
    </source>
</evidence>
<dbReference type="NCBIfam" id="NF008805">
    <property type="entry name" value="PRK11824.1"/>
    <property type="match status" value="1"/>
</dbReference>
<dbReference type="FunFam" id="3.30.1370.10:FF:000001">
    <property type="entry name" value="Polyribonucleotide nucleotidyltransferase"/>
    <property type="match status" value="1"/>
</dbReference>
<dbReference type="FunFam" id="3.30.230.70:FF:000001">
    <property type="entry name" value="Polyribonucleotide nucleotidyltransferase"/>
    <property type="match status" value="1"/>
</dbReference>
<comment type="similarity">
    <text evidence="1 7">Belongs to the polyribonucleotide nucleotidyltransferase family.</text>
</comment>
<dbReference type="GO" id="GO:0003723">
    <property type="term" value="F:RNA binding"/>
    <property type="evidence" value="ECO:0007669"/>
    <property type="project" value="UniProtKB-UniRule"/>
</dbReference>
<dbReference type="InterPro" id="IPR004088">
    <property type="entry name" value="KH_dom_type_1"/>
</dbReference>
<dbReference type="HAMAP" id="MF_01595">
    <property type="entry name" value="PNPase"/>
    <property type="match status" value="1"/>
</dbReference>
<dbReference type="RefSeq" id="WP_076349685.1">
    <property type="nucleotide sequence ID" value="NZ_CP019082.1"/>
</dbReference>
<feature type="compositionally biased region" description="Basic and acidic residues" evidence="8">
    <location>
        <begin position="713"/>
        <end position="725"/>
    </location>
</feature>
<reference evidence="11" key="1">
    <citation type="submission" date="2016-12" db="EMBL/GenBank/DDBJ databases">
        <title>Comparative genomics of four Isosphaeraceae planctomycetes: a common pool of plasmids and glycoside hydrolase genes.</title>
        <authorList>
            <person name="Ivanova A."/>
        </authorList>
    </citation>
    <scope>NUCLEOTIDE SEQUENCE [LARGE SCALE GENOMIC DNA]</scope>
    <source>
        <strain evidence="11">PX4</strain>
    </source>
</reference>
<keyword evidence="3 7" id="KW-0808">Transferase</keyword>
<dbReference type="InterPro" id="IPR012340">
    <property type="entry name" value="NA-bd_OB-fold"/>
</dbReference>
<dbReference type="CDD" id="cd02393">
    <property type="entry name" value="KH-I_PNPase"/>
    <property type="match status" value="1"/>
</dbReference>
<dbReference type="EC" id="2.7.7.8" evidence="7"/>
<keyword evidence="11" id="KW-1185">Reference proteome</keyword>
<dbReference type="OrthoDB" id="9804305at2"/>
<dbReference type="Gene3D" id="3.30.230.70">
    <property type="entry name" value="GHMP Kinase, N-terminal domain"/>
    <property type="match status" value="2"/>
</dbReference>
<evidence type="ECO:0000313" key="10">
    <source>
        <dbReference type="EMBL" id="APW63325.1"/>
    </source>
</evidence>
<evidence type="ECO:0000256" key="3">
    <source>
        <dbReference type="ARBA" id="ARBA00022679"/>
    </source>
</evidence>
<comment type="function">
    <text evidence="7">Involved in mRNA degradation. Catalyzes the phosphorolysis of single-stranded polyribonucleotides processively in the 3'- to 5'-direction.</text>
</comment>